<dbReference type="InterPro" id="IPR036991">
    <property type="entry name" value="Fe_hydrogenase_ssu_sf"/>
</dbReference>
<dbReference type="GO" id="GO:0005506">
    <property type="term" value="F:iron ion binding"/>
    <property type="evidence" value="ECO:0007669"/>
    <property type="project" value="InterPro"/>
</dbReference>
<evidence type="ECO:0000256" key="10">
    <source>
        <dbReference type="ARBA" id="ARBA00023014"/>
    </source>
</evidence>
<dbReference type="SMART" id="SM00902">
    <property type="entry name" value="Fe_hyd_SSU"/>
    <property type="match status" value="1"/>
</dbReference>
<dbReference type="Gene3D" id="3.10.20.740">
    <property type="match status" value="1"/>
</dbReference>
<organism evidence="17 18">
    <name type="scientific">Collinsella ihumii</name>
    <dbReference type="NCBI Taxonomy" id="1720204"/>
    <lineage>
        <taxon>Bacteria</taxon>
        <taxon>Bacillati</taxon>
        <taxon>Actinomycetota</taxon>
        <taxon>Coriobacteriia</taxon>
        <taxon>Coriobacteriales</taxon>
        <taxon>Coriobacteriaceae</taxon>
        <taxon>Collinsella</taxon>
    </lineage>
</organism>
<evidence type="ECO:0000256" key="6">
    <source>
        <dbReference type="ARBA" id="ARBA00022723"/>
    </source>
</evidence>
<dbReference type="InterPro" id="IPR017896">
    <property type="entry name" value="4Fe4S_Fe-S-bd"/>
</dbReference>
<dbReference type="InterPro" id="IPR000283">
    <property type="entry name" value="NADH_UbQ_OxRdtase_75kDa_su_CS"/>
</dbReference>
<evidence type="ECO:0000256" key="2">
    <source>
        <dbReference type="ARBA" id="ARBA00004370"/>
    </source>
</evidence>
<dbReference type="PROSITE" id="PS51085">
    <property type="entry name" value="2FE2S_FER_2"/>
    <property type="match status" value="1"/>
</dbReference>
<dbReference type="InterPro" id="IPR019574">
    <property type="entry name" value="NADH_UbQ_OxRdtase_Gsu_4Fe4S-bd"/>
</dbReference>
<dbReference type="Gene3D" id="3.40.950.10">
    <property type="entry name" value="Fe-only Hydrogenase (Larger Subunit), Chain L, domain 3"/>
    <property type="match status" value="1"/>
</dbReference>
<keyword evidence="5" id="KW-0001">2Fe-2S</keyword>
<dbReference type="PROSITE" id="PS51839">
    <property type="entry name" value="4FE4S_HC3"/>
    <property type="match status" value="1"/>
</dbReference>
<dbReference type="SMART" id="SM00929">
    <property type="entry name" value="NADH-G_4Fe-4S_3"/>
    <property type="match status" value="1"/>
</dbReference>
<dbReference type="InterPro" id="IPR050340">
    <property type="entry name" value="Cytosolic_Fe-S_CAF"/>
</dbReference>
<dbReference type="Pfam" id="PF02906">
    <property type="entry name" value="Fe_hyd_lg_C"/>
    <property type="match status" value="1"/>
</dbReference>
<keyword evidence="8" id="KW-1278">Translocase</keyword>
<evidence type="ECO:0000259" key="16">
    <source>
        <dbReference type="PROSITE" id="PS51839"/>
    </source>
</evidence>
<feature type="domain" description="4Fe-4S ferredoxin-type" evidence="15">
    <location>
        <begin position="179"/>
        <end position="208"/>
    </location>
</feature>
<reference evidence="17" key="2">
    <citation type="submission" date="2021-09" db="EMBL/GenBank/DDBJ databases">
        <authorList>
            <person name="Gilroy R."/>
        </authorList>
    </citation>
    <scope>NUCLEOTIDE SEQUENCE</scope>
    <source>
        <strain evidence="17">ChiGjej2B2-7701</strain>
    </source>
</reference>
<feature type="domain" description="4Fe-4S ferredoxin-type" evidence="15">
    <location>
        <begin position="136"/>
        <end position="166"/>
    </location>
</feature>
<dbReference type="InterPro" id="IPR003149">
    <property type="entry name" value="Fe_hydrogenase_ssu"/>
</dbReference>
<dbReference type="GO" id="GO:0016020">
    <property type="term" value="C:membrane"/>
    <property type="evidence" value="ECO:0007669"/>
    <property type="project" value="UniProtKB-SubCell"/>
</dbReference>
<dbReference type="Pfam" id="PF02256">
    <property type="entry name" value="Fe_hyd_SSU"/>
    <property type="match status" value="1"/>
</dbReference>
<evidence type="ECO:0000313" key="17">
    <source>
        <dbReference type="EMBL" id="HJG31311.1"/>
    </source>
</evidence>
<evidence type="ECO:0000256" key="11">
    <source>
        <dbReference type="ARBA" id="ARBA00023027"/>
    </source>
</evidence>
<comment type="cofactor">
    <cofactor evidence="1">
        <name>[4Fe-4S] cluster</name>
        <dbReference type="ChEBI" id="CHEBI:49883"/>
    </cofactor>
</comment>
<dbReference type="Pfam" id="PF13510">
    <property type="entry name" value="Fer2_4"/>
    <property type="match status" value="1"/>
</dbReference>
<keyword evidence="11" id="KW-0520">NAD</keyword>
<dbReference type="GO" id="GO:0051537">
    <property type="term" value="F:2 iron, 2 sulfur cluster binding"/>
    <property type="evidence" value="ECO:0007669"/>
    <property type="project" value="UniProtKB-KW"/>
</dbReference>
<dbReference type="InterPro" id="IPR009016">
    <property type="entry name" value="Fe_hydrogenase"/>
</dbReference>
<evidence type="ECO:0000256" key="13">
    <source>
        <dbReference type="ARBA" id="ARBA00034078"/>
    </source>
</evidence>
<dbReference type="PROSITE" id="PS51379">
    <property type="entry name" value="4FE4S_FER_2"/>
    <property type="match status" value="2"/>
</dbReference>
<dbReference type="FunFam" id="3.10.20.740:FF:000004">
    <property type="entry name" value="NADH-quinone oxidoreductase"/>
    <property type="match status" value="1"/>
</dbReference>
<dbReference type="GO" id="GO:0042773">
    <property type="term" value="P:ATP synthesis coupled electron transport"/>
    <property type="evidence" value="ECO:0007669"/>
    <property type="project" value="InterPro"/>
</dbReference>
<dbReference type="PROSITE" id="PS00641">
    <property type="entry name" value="COMPLEX1_75K_1"/>
    <property type="match status" value="1"/>
</dbReference>
<dbReference type="AlphaFoldDB" id="A0A921IQX5"/>
<dbReference type="InterPro" id="IPR001041">
    <property type="entry name" value="2Fe-2S_ferredoxin-type"/>
</dbReference>
<dbReference type="GO" id="GO:0051539">
    <property type="term" value="F:4 iron, 4 sulfur cluster binding"/>
    <property type="evidence" value="ECO:0007669"/>
    <property type="project" value="UniProtKB-KW"/>
</dbReference>
<feature type="domain" description="2Fe-2S ferredoxin-type" evidence="14">
    <location>
        <begin position="1"/>
        <end position="78"/>
    </location>
</feature>
<evidence type="ECO:0000259" key="15">
    <source>
        <dbReference type="PROSITE" id="PS51379"/>
    </source>
</evidence>
<dbReference type="InterPro" id="IPR017900">
    <property type="entry name" value="4Fe4S_Fe_S_CS"/>
</dbReference>
<dbReference type="Proteomes" id="UP000746751">
    <property type="component" value="Unassembled WGS sequence"/>
</dbReference>
<dbReference type="Gene3D" id="3.30.70.20">
    <property type="match status" value="1"/>
</dbReference>
<reference evidence="17" key="1">
    <citation type="journal article" date="2021" name="PeerJ">
        <title>Extensive microbial diversity within the chicken gut microbiome revealed by metagenomics and culture.</title>
        <authorList>
            <person name="Gilroy R."/>
            <person name="Ravi A."/>
            <person name="Getino M."/>
            <person name="Pursley I."/>
            <person name="Horton D.L."/>
            <person name="Alikhan N.F."/>
            <person name="Baker D."/>
            <person name="Gharbi K."/>
            <person name="Hall N."/>
            <person name="Watson M."/>
            <person name="Adriaenssens E.M."/>
            <person name="Foster-Nyarko E."/>
            <person name="Jarju S."/>
            <person name="Secka A."/>
            <person name="Antonio M."/>
            <person name="Oren A."/>
            <person name="Chaudhuri R.R."/>
            <person name="La Ragione R."/>
            <person name="Hildebrand F."/>
            <person name="Pallen M.J."/>
        </authorList>
    </citation>
    <scope>NUCLEOTIDE SEQUENCE</scope>
    <source>
        <strain evidence="17">ChiGjej2B2-7701</strain>
    </source>
</reference>
<keyword evidence="12" id="KW-0472">Membrane</keyword>
<evidence type="ECO:0000256" key="4">
    <source>
        <dbReference type="ARBA" id="ARBA00022485"/>
    </source>
</evidence>
<evidence type="ECO:0000256" key="9">
    <source>
        <dbReference type="ARBA" id="ARBA00023004"/>
    </source>
</evidence>
<accession>A0A921IQX5</accession>
<comment type="similarity">
    <text evidence="3">Belongs to the complex I 75 kDa subunit family.</text>
</comment>
<comment type="caution">
    <text evidence="17">The sequence shown here is derived from an EMBL/GenBank/DDBJ whole genome shotgun (WGS) entry which is preliminary data.</text>
</comment>
<sequence length="580" mass="62687">MVKLIIDDRVVEVPEHTTILDAAASVGIKIPTLCYLRDLNEVGACRVCVVEVEGIDQLVAACNNYVLDGMIVHTNSRKARIARKANVEFLLSQHDSECTSCARSGNCSLQSLANDLGITDLPYPKHLEGFRSDPAFPLIRNNDKCIKCLRCIQICEKVQATGVWDLTSRASHASVNVAGGKELSQTDCALCGQCITHCPTGALRARDDTERVFDALEDQEKICLVQIAPAVRTSWGESLGLTHEEATVERLASALRAMGFDYVFDTNFSADLTIMEEGSELLERIKKAGEPGGEDIKFPMFTSCCPGWIRYVKSHYPELLDQVSTSKSPQQMFGAVAKTYYAHALGVDPSKIFSVSIMPCVAKKSEAALPTMVGETGDPDVDVVLTVREVDRMIRASHIDASALPEQELDQPLGVGTGAAVIFGATGGVMDAALRSAYFLATGENPDPDAFSGVRGLDGWKEKTFDLAGTPLRVAVAHGLGNARKLIEALRAGEVSYDFVEIMACPGGCVGGGGQPIHDGCELAGERGDVLWGLDAQAPIRFSHENPSVKLVYDDFFGHPLSERAEELLHTDHTAWSMPK</sequence>
<evidence type="ECO:0000259" key="14">
    <source>
        <dbReference type="PROSITE" id="PS51085"/>
    </source>
</evidence>
<keyword evidence="9" id="KW-0408">Iron</keyword>
<evidence type="ECO:0000256" key="1">
    <source>
        <dbReference type="ARBA" id="ARBA00001966"/>
    </source>
</evidence>
<comment type="subcellular location">
    <subcellularLocation>
        <location evidence="2">Membrane</location>
    </subcellularLocation>
</comment>
<dbReference type="InterPro" id="IPR013352">
    <property type="entry name" value="Fe_hydrogenase_subset"/>
</dbReference>
<dbReference type="GO" id="GO:0008137">
    <property type="term" value="F:NADH dehydrogenase (ubiquinone) activity"/>
    <property type="evidence" value="ECO:0007669"/>
    <property type="project" value="InterPro"/>
</dbReference>
<evidence type="ECO:0000313" key="18">
    <source>
        <dbReference type="Proteomes" id="UP000746751"/>
    </source>
</evidence>
<gene>
    <name evidence="17" type="ORF">K8U80_07940</name>
</gene>
<dbReference type="SUPFAM" id="SSF54292">
    <property type="entry name" value="2Fe-2S ferredoxin-like"/>
    <property type="match status" value="1"/>
</dbReference>
<evidence type="ECO:0000256" key="3">
    <source>
        <dbReference type="ARBA" id="ARBA00005404"/>
    </source>
</evidence>
<dbReference type="InterPro" id="IPR036010">
    <property type="entry name" value="2Fe-2S_ferredoxin-like_sf"/>
</dbReference>
<dbReference type="EMBL" id="DYVF01000047">
    <property type="protein sequence ID" value="HJG31311.1"/>
    <property type="molecule type" value="Genomic_DNA"/>
</dbReference>
<dbReference type="FunFam" id="3.30.70.20:FF:000035">
    <property type="entry name" value="Iron hydrogenase 1"/>
    <property type="match status" value="1"/>
</dbReference>
<name>A0A921IQX5_9ACTN</name>
<dbReference type="CDD" id="cd00207">
    <property type="entry name" value="fer2"/>
    <property type="match status" value="1"/>
</dbReference>
<dbReference type="GO" id="GO:0008901">
    <property type="term" value="F:ferredoxin hydrogenase activity"/>
    <property type="evidence" value="ECO:0007669"/>
    <property type="project" value="InterPro"/>
</dbReference>
<evidence type="ECO:0000256" key="5">
    <source>
        <dbReference type="ARBA" id="ARBA00022714"/>
    </source>
</evidence>
<proteinExistence type="inferred from homology"/>
<dbReference type="Pfam" id="PF10588">
    <property type="entry name" value="NADH-G_4Fe-4S_3"/>
    <property type="match status" value="1"/>
</dbReference>
<dbReference type="PANTHER" id="PTHR11615">
    <property type="entry name" value="NITRATE, FORMATE, IRON DEHYDROGENASE"/>
    <property type="match status" value="1"/>
</dbReference>
<dbReference type="Gene3D" id="3.40.50.1780">
    <property type="match status" value="1"/>
</dbReference>
<keyword evidence="6" id="KW-0479">Metal-binding</keyword>
<dbReference type="NCBIfam" id="TIGR02512">
    <property type="entry name" value="FeFe_hydrog_A"/>
    <property type="match status" value="1"/>
</dbReference>
<protein>
    <submittedName>
        <fullName evidence="17">[FeFe] hydrogenase, group A</fullName>
    </submittedName>
</protein>
<keyword evidence="7" id="KW-0677">Repeat</keyword>
<keyword evidence="10" id="KW-0411">Iron-sulfur</keyword>
<dbReference type="SUPFAM" id="SSF46548">
    <property type="entry name" value="alpha-helical ferredoxin"/>
    <property type="match status" value="1"/>
</dbReference>
<evidence type="ECO:0000256" key="12">
    <source>
        <dbReference type="ARBA" id="ARBA00023136"/>
    </source>
</evidence>
<feature type="domain" description="4Fe-4S His(Cys)3-ligated-type" evidence="16">
    <location>
        <begin position="78"/>
        <end position="117"/>
    </location>
</feature>
<dbReference type="SUPFAM" id="SSF53920">
    <property type="entry name" value="Fe-only hydrogenase"/>
    <property type="match status" value="1"/>
</dbReference>
<keyword evidence="4" id="KW-0004">4Fe-4S</keyword>
<dbReference type="PROSITE" id="PS00198">
    <property type="entry name" value="4FE4S_FER_1"/>
    <property type="match status" value="1"/>
</dbReference>
<dbReference type="Gene3D" id="4.10.260.20">
    <property type="entry name" value="Iron hydrogenase, small subunit"/>
    <property type="match status" value="1"/>
</dbReference>
<dbReference type="InterPro" id="IPR004108">
    <property type="entry name" value="Fe_hydrogenase_lsu_C"/>
</dbReference>
<evidence type="ECO:0000256" key="8">
    <source>
        <dbReference type="ARBA" id="ARBA00022967"/>
    </source>
</evidence>
<evidence type="ECO:0000256" key="7">
    <source>
        <dbReference type="ARBA" id="ARBA00022737"/>
    </source>
</evidence>
<comment type="cofactor">
    <cofactor evidence="13">
        <name>[2Fe-2S] cluster</name>
        <dbReference type="ChEBI" id="CHEBI:190135"/>
    </cofactor>
</comment>
<dbReference type="Pfam" id="PF12838">
    <property type="entry name" value="Fer4_7"/>
    <property type="match status" value="1"/>
</dbReference>